<evidence type="ECO:0000313" key="1">
    <source>
        <dbReference type="EMBL" id="ORE16001.1"/>
    </source>
</evidence>
<reference evidence="1 2" key="1">
    <citation type="journal article" date="2016" name="Proc. Natl. Acad. Sci. U.S.A.">
        <title>Lipid metabolic changes in an early divergent fungus govern the establishment of a mutualistic symbiosis with endobacteria.</title>
        <authorList>
            <person name="Lastovetsky O.A."/>
            <person name="Gaspar M.L."/>
            <person name="Mondo S.J."/>
            <person name="LaButti K.M."/>
            <person name="Sandor L."/>
            <person name="Grigoriev I.V."/>
            <person name="Henry S.A."/>
            <person name="Pawlowska T.E."/>
        </authorList>
    </citation>
    <scope>NUCLEOTIDE SEQUENCE [LARGE SCALE GENOMIC DNA]</scope>
    <source>
        <strain evidence="1 2">ATCC 11559</strain>
    </source>
</reference>
<proteinExistence type="predicted"/>
<dbReference type="OMA" id="NNDQTMS"/>
<dbReference type="Proteomes" id="UP000242381">
    <property type="component" value="Unassembled WGS sequence"/>
</dbReference>
<gene>
    <name evidence="1" type="ORF">BCV71DRAFT_292524</name>
</gene>
<dbReference type="VEuPathDB" id="FungiDB:BCV72DRAFT_237548"/>
<name>A0A0A1NQS4_RHIZD</name>
<dbReference type="EMBL" id="KV921401">
    <property type="protein sequence ID" value="ORE16001.1"/>
    <property type="molecule type" value="Genomic_DNA"/>
</dbReference>
<organism evidence="1 2">
    <name type="scientific">Rhizopus microsporus</name>
    <dbReference type="NCBI Taxonomy" id="58291"/>
    <lineage>
        <taxon>Eukaryota</taxon>
        <taxon>Fungi</taxon>
        <taxon>Fungi incertae sedis</taxon>
        <taxon>Mucoromycota</taxon>
        <taxon>Mucoromycotina</taxon>
        <taxon>Mucoromycetes</taxon>
        <taxon>Mucorales</taxon>
        <taxon>Mucorineae</taxon>
        <taxon>Rhizopodaceae</taxon>
        <taxon>Rhizopus</taxon>
    </lineage>
</organism>
<protein>
    <submittedName>
        <fullName evidence="1">Uncharacterized protein</fullName>
    </submittedName>
</protein>
<accession>A0A0A1NQS4</accession>
<dbReference type="AlphaFoldDB" id="A0A0A1NQS4"/>
<evidence type="ECO:0000313" key="2">
    <source>
        <dbReference type="Proteomes" id="UP000242381"/>
    </source>
</evidence>
<sequence length="160" mass="18058">MFNNDQTMSNGFLQEPVAFEDFEFTLGYDFAAPIDFNELEDIPFNSEAHSHVLDEDERDMFNQFLDQFDTDGDVHMDPSAFSFPVQVDEDGLCESFLLHSLDDRNNVIEDNSEYEHGASLLKEATNRLGYLCSSTQSSGSISSDLNTSNTNHYGELTVPM</sequence>